<feature type="binding site" evidence="6">
    <location>
        <position position="289"/>
    </location>
    <ligand>
        <name>Mn(2+)</name>
        <dbReference type="ChEBI" id="CHEBI:29035"/>
        <label>2</label>
    </ligand>
</feature>
<dbReference type="PIRSF" id="PIRSF001491">
    <property type="entry name" value="Ppentomutase"/>
    <property type="match status" value="1"/>
</dbReference>
<evidence type="ECO:0000313" key="10">
    <source>
        <dbReference type="Proteomes" id="UP000481872"/>
    </source>
</evidence>
<dbReference type="PANTHER" id="PTHR21110">
    <property type="entry name" value="PHOSPHOPENTOMUTASE"/>
    <property type="match status" value="1"/>
</dbReference>
<dbReference type="Gene3D" id="3.40.720.10">
    <property type="entry name" value="Alkaline Phosphatase, subunit A"/>
    <property type="match status" value="1"/>
</dbReference>
<evidence type="ECO:0000259" key="8">
    <source>
        <dbReference type="Pfam" id="PF01676"/>
    </source>
</evidence>
<feature type="domain" description="Metalloenzyme" evidence="8">
    <location>
        <begin position="3"/>
        <end position="377"/>
    </location>
</feature>
<evidence type="ECO:0000256" key="2">
    <source>
        <dbReference type="ARBA" id="ARBA00022490"/>
    </source>
</evidence>
<proteinExistence type="inferred from homology"/>
<dbReference type="GO" id="GO:0008973">
    <property type="term" value="F:phosphopentomutase activity"/>
    <property type="evidence" value="ECO:0007669"/>
    <property type="project" value="UniProtKB-UniRule"/>
</dbReference>
<comment type="catalytic activity">
    <reaction evidence="6">
        <text>2-deoxy-alpha-D-ribose 1-phosphate = 2-deoxy-D-ribose 5-phosphate</text>
        <dbReference type="Rhea" id="RHEA:27658"/>
        <dbReference type="ChEBI" id="CHEBI:57259"/>
        <dbReference type="ChEBI" id="CHEBI:62877"/>
        <dbReference type="EC" id="5.4.2.7"/>
    </reaction>
</comment>
<organism evidence="9 10">
    <name type="scientific">Clostridium senegalense</name>
    <dbReference type="NCBI Taxonomy" id="1465809"/>
    <lineage>
        <taxon>Bacteria</taxon>
        <taxon>Bacillati</taxon>
        <taxon>Bacillota</taxon>
        <taxon>Clostridia</taxon>
        <taxon>Eubacteriales</taxon>
        <taxon>Clostridiaceae</taxon>
        <taxon>Clostridium</taxon>
    </lineage>
</organism>
<evidence type="ECO:0000256" key="7">
    <source>
        <dbReference type="NCBIfam" id="TIGR01696"/>
    </source>
</evidence>
<dbReference type="GO" id="GO:0043094">
    <property type="term" value="P:metabolic compound salvage"/>
    <property type="evidence" value="ECO:0007669"/>
    <property type="project" value="UniProtKB-UniRule"/>
</dbReference>
<feature type="binding site" evidence="6">
    <location>
        <position position="337"/>
    </location>
    <ligand>
        <name>Mn(2+)</name>
        <dbReference type="ChEBI" id="CHEBI:29035"/>
        <label>2</label>
    </ligand>
</feature>
<evidence type="ECO:0000256" key="6">
    <source>
        <dbReference type="HAMAP-Rule" id="MF_00740"/>
    </source>
</evidence>
<dbReference type="GO" id="GO:0009117">
    <property type="term" value="P:nucleotide metabolic process"/>
    <property type="evidence" value="ECO:0007669"/>
    <property type="project" value="UniProtKB-UniRule"/>
</dbReference>
<dbReference type="UniPathway" id="UPA00087">
    <property type="reaction ID" value="UER00173"/>
</dbReference>
<comment type="caution">
    <text evidence="9">The sequence shown here is derived from an EMBL/GenBank/DDBJ whole genome shotgun (WGS) entry which is preliminary data.</text>
</comment>
<dbReference type="Gene3D" id="3.30.70.1250">
    <property type="entry name" value="Phosphopentomutase"/>
    <property type="match status" value="1"/>
</dbReference>
<dbReference type="InterPro" id="IPR024052">
    <property type="entry name" value="Phosphopentomutase_DeoB_cap_sf"/>
</dbReference>
<dbReference type="GO" id="GO:0006015">
    <property type="term" value="P:5-phosphoribose 1-diphosphate biosynthetic process"/>
    <property type="evidence" value="ECO:0007669"/>
    <property type="project" value="UniProtKB-UniPathway"/>
</dbReference>
<dbReference type="NCBIfam" id="NF003766">
    <property type="entry name" value="PRK05362.1"/>
    <property type="match status" value="1"/>
</dbReference>
<protein>
    <recommendedName>
        <fullName evidence="6 7">Phosphopentomutase</fullName>
        <ecNumber evidence="6 7">5.4.2.7</ecNumber>
    </recommendedName>
    <alternativeName>
        <fullName evidence="6">Phosphodeoxyribomutase</fullName>
    </alternativeName>
</protein>
<dbReference type="HAMAP" id="MF_00740">
    <property type="entry name" value="Phosphopentomut"/>
    <property type="match status" value="1"/>
</dbReference>
<accession>A0A6M0GZ66</accession>
<dbReference type="Proteomes" id="UP000481872">
    <property type="component" value="Unassembled WGS sequence"/>
</dbReference>
<sequence length="391" mass="43595">MTKKVTLIVLDSVGVGELPDAKEYGDVGTNTLGNISKIVEGFSLPNLQKLGIGNIIEIKNVDSLENPMANYGKAMELSKGKDTVTGHWEISGLVLTQPLKTYPQGFPKEIIDEFESKIGRKILGNTVASGTVIIDELGEEHMRTGYPIVYTSADSVFQIAAHEEIIPLEELYKMCEIAREMLVGDKMVGRVIARPFLGSKKGDFKRTSNRHDYAVDPFGKTMLDYIKENNKSVMAVGKIEDIFNKKGITDAIHTKDNMDGVDKTLEYLKTDKEGLIFTNLVDFDMKYGHRSDPKGYADALMEFDKRLPEIMEALGEDDVLILTADHGCDPTDESTDHSREYTPLLVYGKNLKNNINLQIRNSFCDIGKTILDLLDIENSLNGESFKNQIIK</sequence>
<comment type="function">
    <text evidence="6">Isomerase that catalyzes the conversion of deoxy-ribose 1-phosphate (dRib-1-P) and ribose 1-phosphate (Rib-1-P) to deoxy-ribose 5-phosphate (dRib-5-P) and ribose 5-phosphate (Rib-5-P), respectively.</text>
</comment>
<dbReference type="NCBIfam" id="TIGR01696">
    <property type="entry name" value="deoB"/>
    <property type="match status" value="1"/>
</dbReference>
<dbReference type="GO" id="GO:0005829">
    <property type="term" value="C:cytosol"/>
    <property type="evidence" value="ECO:0007669"/>
    <property type="project" value="TreeGrafter"/>
</dbReference>
<dbReference type="EMBL" id="JAAGPU010000001">
    <property type="protein sequence ID" value="NEU03599.1"/>
    <property type="molecule type" value="Genomic_DNA"/>
</dbReference>
<dbReference type="InterPro" id="IPR010045">
    <property type="entry name" value="DeoB"/>
</dbReference>
<reference evidence="9 10" key="1">
    <citation type="submission" date="2020-02" db="EMBL/GenBank/DDBJ databases">
        <title>Genome assembly of a novel Clostridium senegalense strain.</title>
        <authorList>
            <person name="Gupta T.B."/>
            <person name="Jauregui R."/>
            <person name="Maclean P."/>
            <person name="Nawarathana A."/>
            <person name="Brightwell G."/>
        </authorList>
    </citation>
    <scope>NUCLEOTIDE SEQUENCE [LARGE SCALE GENOMIC DNA]</scope>
    <source>
        <strain evidence="9 10">AGRFS4</strain>
    </source>
</reference>
<evidence type="ECO:0000256" key="5">
    <source>
        <dbReference type="ARBA" id="ARBA00023235"/>
    </source>
</evidence>
<keyword evidence="2 6" id="KW-0963">Cytoplasm</keyword>
<dbReference type="InterPro" id="IPR017850">
    <property type="entry name" value="Alkaline_phosphatase_core_sf"/>
</dbReference>
<feature type="binding site" evidence="6">
    <location>
        <position position="11"/>
    </location>
    <ligand>
        <name>Mn(2+)</name>
        <dbReference type="ChEBI" id="CHEBI:29035"/>
        <label>1</label>
    </ligand>
</feature>
<keyword evidence="3 6" id="KW-0479">Metal-binding</keyword>
<dbReference type="GO" id="GO:0030145">
    <property type="term" value="F:manganese ion binding"/>
    <property type="evidence" value="ECO:0007669"/>
    <property type="project" value="UniProtKB-UniRule"/>
</dbReference>
<comment type="cofactor">
    <cofactor evidence="6">
        <name>Mn(2+)</name>
        <dbReference type="ChEBI" id="CHEBI:29035"/>
    </cofactor>
    <text evidence="6">Binds 2 manganese ions.</text>
</comment>
<comment type="subcellular location">
    <subcellularLocation>
        <location evidence="6">Cytoplasm</location>
    </subcellularLocation>
</comment>
<comment type="catalytic activity">
    <reaction evidence="6">
        <text>alpha-D-ribose 1-phosphate = D-ribose 5-phosphate</text>
        <dbReference type="Rhea" id="RHEA:18793"/>
        <dbReference type="ChEBI" id="CHEBI:57720"/>
        <dbReference type="ChEBI" id="CHEBI:78346"/>
        <dbReference type="EC" id="5.4.2.7"/>
    </reaction>
</comment>
<comment type="similarity">
    <text evidence="1 6">Belongs to the phosphopentomutase family.</text>
</comment>
<dbReference type="GO" id="GO:0006018">
    <property type="term" value="P:2-deoxyribose 1-phosphate catabolic process"/>
    <property type="evidence" value="ECO:0007669"/>
    <property type="project" value="UniProtKB-UniRule"/>
</dbReference>
<dbReference type="SUPFAM" id="SSF53649">
    <property type="entry name" value="Alkaline phosphatase-like"/>
    <property type="match status" value="1"/>
</dbReference>
<dbReference type="InterPro" id="IPR006124">
    <property type="entry name" value="Metalloenzyme"/>
</dbReference>
<evidence type="ECO:0000256" key="1">
    <source>
        <dbReference type="ARBA" id="ARBA00010373"/>
    </source>
</evidence>
<dbReference type="RefSeq" id="WP_199868906.1">
    <property type="nucleotide sequence ID" value="NZ_JAAGPU010000001.1"/>
</dbReference>
<feature type="binding site" evidence="6">
    <location>
        <position position="325"/>
    </location>
    <ligand>
        <name>Mn(2+)</name>
        <dbReference type="ChEBI" id="CHEBI:29035"/>
        <label>1</label>
    </ligand>
</feature>
<feature type="binding site" evidence="6">
    <location>
        <position position="284"/>
    </location>
    <ligand>
        <name>Mn(2+)</name>
        <dbReference type="ChEBI" id="CHEBI:29035"/>
        <label>2</label>
    </ligand>
</feature>
<gene>
    <name evidence="6" type="primary">deoB</name>
    <name evidence="9" type="ORF">G3M99_01755</name>
</gene>
<dbReference type="FunFam" id="3.30.70.1250:FF:000001">
    <property type="entry name" value="Phosphopentomutase"/>
    <property type="match status" value="1"/>
</dbReference>
<dbReference type="GO" id="GO:0000287">
    <property type="term" value="F:magnesium ion binding"/>
    <property type="evidence" value="ECO:0007669"/>
    <property type="project" value="UniProtKB-UniRule"/>
</dbReference>
<evidence type="ECO:0000313" key="9">
    <source>
        <dbReference type="EMBL" id="NEU03599.1"/>
    </source>
</evidence>
<evidence type="ECO:0000256" key="3">
    <source>
        <dbReference type="ARBA" id="ARBA00022723"/>
    </source>
</evidence>
<dbReference type="SUPFAM" id="SSF143856">
    <property type="entry name" value="DeoB insert domain-like"/>
    <property type="match status" value="1"/>
</dbReference>
<feature type="binding site" evidence="6">
    <location>
        <position position="326"/>
    </location>
    <ligand>
        <name>Mn(2+)</name>
        <dbReference type="ChEBI" id="CHEBI:29035"/>
        <label>1</label>
    </ligand>
</feature>
<dbReference type="AlphaFoldDB" id="A0A6M0GZ66"/>
<evidence type="ECO:0000256" key="4">
    <source>
        <dbReference type="ARBA" id="ARBA00023211"/>
    </source>
</evidence>
<dbReference type="EC" id="5.4.2.7" evidence="6 7"/>
<keyword evidence="5 6" id="KW-0413">Isomerase</keyword>
<dbReference type="PANTHER" id="PTHR21110:SF0">
    <property type="entry name" value="PHOSPHOPENTOMUTASE"/>
    <property type="match status" value="1"/>
</dbReference>
<dbReference type="CDD" id="cd16009">
    <property type="entry name" value="PPM"/>
    <property type="match status" value="1"/>
</dbReference>
<dbReference type="Pfam" id="PF01676">
    <property type="entry name" value="Metalloenzyme"/>
    <property type="match status" value="1"/>
</dbReference>
<keyword evidence="4 6" id="KW-0464">Manganese</keyword>
<keyword evidence="10" id="KW-1185">Reference proteome</keyword>
<comment type="pathway">
    <text evidence="6">Carbohydrate degradation; 2-deoxy-D-ribose 1-phosphate degradation; D-glyceraldehyde 3-phosphate and acetaldehyde from 2-deoxy-alpha-D-ribose 1-phosphate: step 1/2.</text>
</comment>
<name>A0A6M0GZ66_9CLOT</name>